<gene>
    <name evidence="3" type="ORF">M7I_4205</name>
</gene>
<feature type="region of interest" description="Disordered" evidence="1">
    <location>
        <begin position="259"/>
        <end position="295"/>
    </location>
</feature>
<dbReference type="EMBL" id="AGUE01000104">
    <property type="protein sequence ID" value="EHK99880.1"/>
    <property type="molecule type" value="Genomic_DNA"/>
</dbReference>
<dbReference type="PANTHER" id="PTHR34618:SF3">
    <property type="entry name" value="GEGH 16 PROTEIN"/>
    <property type="match status" value="1"/>
</dbReference>
<dbReference type="Proteomes" id="UP000005446">
    <property type="component" value="Unassembled WGS sequence"/>
</dbReference>
<dbReference type="PANTHER" id="PTHR34618">
    <property type="entry name" value="SURFACE PROTEIN MAS1, PUTATIVE-RELATED"/>
    <property type="match status" value="1"/>
</dbReference>
<feature type="signal peptide" evidence="2">
    <location>
        <begin position="1"/>
        <end position="19"/>
    </location>
</feature>
<dbReference type="InParanoid" id="H0ENJ8"/>
<evidence type="ECO:0000313" key="3">
    <source>
        <dbReference type="EMBL" id="EHK99880.1"/>
    </source>
</evidence>
<dbReference type="Pfam" id="PF11327">
    <property type="entry name" value="Egh16-like"/>
    <property type="match status" value="1"/>
</dbReference>
<accession>H0ENJ8</accession>
<evidence type="ECO:0000313" key="4">
    <source>
        <dbReference type="Proteomes" id="UP000005446"/>
    </source>
</evidence>
<feature type="chain" id="PRO_5003532229" description="Gas1-like protein" evidence="2">
    <location>
        <begin position="20"/>
        <end position="327"/>
    </location>
</feature>
<comment type="caution">
    <text evidence="3">The sequence shown here is derived from an EMBL/GenBank/DDBJ whole genome shotgun (WGS) entry which is preliminary data.</text>
</comment>
<sequence>MPSFKALFLGLAVPLAIQAQGVILSAKGDSGVSKGLQVDPNDPTDANFISLAEVTANVVNECGRTLQGGNIDIGENVENALVANEVTSVKKGSDVLVTIRQDNANGTGPFTCDMDQTENSLGAGQTPLTVKEGAAGSGTGNLTLTVTMPADMACIGASTGNICAVRCRNAQNFGGCFPVQQTDTVASKNSPEQIATTQTLDGINKQVAQNVKDLPAAVSAIEGASLEGQGKALAEEILAADPVVESAVVSSAAATATAGAKKGNGNANANAGGNGNGRATGGNGNGNGRGGRNGNKRAEAGLRWAKRDVGLACLMMISVNVALPFGF</sequence>
<evidence type="ECO:0000256" key="1">
    <source>
        <dbReference type="SAM" id="MobiDB-lite"/>
    </source>
</evidence>
<feature type="compositionally biased region" description="Gly residues" evidence="1">
    <location>
        <begin position="272"/>
        <end position="293"/>
    </location>
</feature>
<keyword evidence="4" id="KW-1185">Reference proteome</keyword>
<protein>
    <recommendedName>
        <fullName evidence="5">Gas1-like protein</fullName>
    </recommendedName>
</protein>
<evidence type="ECO:0008006" key="5">
    <source>
        <dbReference type="Google" id="ProtNLM"/>
    </source>
</evidence>
<reference evidence="3 4" key="1">
    <citation type="journal article" date="2012" name="Eukaryot. Cell">
        <title>Genome sequence of the fungus Glarea lozoyensis: the first genome sequence of a species from the Helotiaceae family.</title>
        <authorList>
            <person name="Youssar L."/>
            <person name="Gruening B.A."/>
            <person name="Erxleben A."/>
            <person name="Guenther S."/>
            <person name="Huettel W."/>
        </authorList>
    </citation>
    <scope>NUCLEOTIDE SEQUENCE [LARGE SCALE GENOMIC DNA]</scope>
    <source>
        <strain evidence="4">ATCC 74030 / MF5533</strain>
    </source>
</reference>
<organism evidence="3 4">
    <name type="scientific">Glarea lozoyensis (strain ATCC 74030 / MF5533)</name>
    <dbReference type="NCBI Taxonomy" id="1104152"/>
    <lineage>
        <taxon>Eukaryota</taxon>
        <taxon>Fungi</taxon>
        <taxon>Dikarya</taxon>
        <taxon>Ascomycota</taxon>
        <taxon>Pezizomycotina</taxon>
        <taxon>Leotiomycetes</taxon>
        <taxon>Helotiales</taxon>
        <taxon>Helotiaceae</taxon>
        <taxon>Glarea</taxon>
    </lineage>
</organism>
<evidence type="ECO:0000256" key="2">
    <source>
        <dbReference type="SAM" id="SignalP"/>
    </source>
</evidence>
<keyword evidence="2" id="KW-0732">Signal</keyword>
<dbReference type="OrthoDB" id="3241054at2759"/>
<proteinExistence type="predicted"/>
<dbReference type="AlphaFoldDB" id="H0ENJ8"/>
<dbReference type="HOGENOM" id="CLU_047729_1_1_1"/>
<name>H0ENJ8_GLAL7</name>
<dbReference type="InterPro" id="IPR021476">
    <property type="entry name" value="Egh16-like"/>
</dbReference>
<feature type="compositionally biased region" description="Low complexity" evidence="1">
    <location>
        <begin position="259"/>
        <end position="271"/>
    </location>
</feature>